<dbReference type="Gene3D" id="1.20.1250.20">
    <property type="entry name" value="MFS general substrate transporter like domains"/>
    <property type="match status" value="1"/>
</dbReference>
<name>A0A4Q9DGE1_9BACL</name>
<feature type="transmembrane region" description="Helical" evidence="7">
    <location>
        <begin position="47"/>
        <end position="66"/>
    </location>
</feature>
<keyword evidence="6 7" id="KW-0472">Membrane</keyword>
<feature type="transmembrane region" description="Helical" evidence="7">
    <location>
        <begin position="95"/>
        <end position="120"/>
    </location>
</feature>
<dbReference type="InterPro" id="IPR036259">
    <property type="entry name" value="MFS_trans_sf"/>
</dbReference>
<organism evidence="9 10">
    <name type="scientific">Paenibacillus thalictri</name>
    <dbReference type="NCBI Taxonomy" id="2527873"/>
    <lineage>
        <taxon>Bacteria</taxon>
        <taxon>Bacillati</taxon>
        <taxon>Bacillota</taxon>
        <taxon>Bacilli</taxon>
        <taxon>Bacillales</taxon>
        <taxon>Paenibacillaceae</taxon>
        <taxon>Paenibacillus</taxon>
    </lineage>
</organism>
<keyword evidence="5 7" id="KW-1133">Transmembrane helix</keyword>
<evidence type="ECO:0000256" key="3">
    <source>
        <dbReference type="ARBA" id="ARBA00022448"/>
    </source>
</evidence>
<dbReference type="InterPro" id="IPR001958">
    <property type="entry name" value="Tet-R_TetA/multi-R_MdtG-like"/>
</dbReference>
<keyword evidence="10" id="KW-1185">Reference proteome</keyword>
<evidence type="ECO:0000256" key="2">
    <source>
        <dbReference type="ARBA" id="ARBA00007520"/>
    </source>
</evidence>
<dbReference type="CDD" id="cd17489">
    <property type="entry name" value="MFS_YfcJ_like"/>
    <property type="match status" value="1"/>
</dbReference>
<sequence length="382" mass="40543">MKPLWTVPFVVLTLSTFFLFTGFYFLIPAMPLYIKQLGGSESQVGLVMGLFTIAAVVVRPFIGGLLDQVGRKVFVVWGLILFALLMYPYTWVSGIVLLFVLRIVHGASWAVSTTAISTAVTDHIPAHRRGEGMGWFGLSNTAAMAIGPLLGVWMLGQYSFSSLFTLAAALAVIALLGAALMKMPYQPAKRGRMVLFNKVLLPVAGAIFFMAFIYGGVASFLPLFAESIKVNSGTFFLVYAISLAVARMLSGRLSDRYGEVYTILPGIVLTIAAMVALAFIQSVAGIVLAAVLFGLGFGSAQPALQAMMLRLVGPDQRGMANASFATAFDLGIGIGSIVLGWISQMFGFTALFAAGAISGAIALLVYIFSARKAQPASGSVNV</sequence>
<dbReference type="Proteomes" id="UP000293142">
    <property type="component" value="Unassembled WGS sequence"/>
</dbReference>
<feature type="transmembrane region" description="Helical" evidence="7">
    <location>
        <begin position="230"/>
        <end position="249"/>
    </location>
</feature>
<dbReference type="PRINTS" id="PR01035">
    <property type="entry name" value="TCRTETA"/>
</dbReference>
<feature type="transmembrane region" description="Helical" evidence="7">
    <location>
        <begin position="348"/>
        <end position="368"/>
    </location>
</feature>
<evidence type="ECO:0000256" key="1">
    <source>
        <dbReference type="ARBA" id="ARBA00004651"/>
    </source>
</evidence>
<evidence type="ECO:0000256" key="4">
    <source>
        <dbReference type="ARBA" id="ARBA00022692"/>
    </source>
</evidence>
<dbReference type="GO" id="GO:0022857">
    <property type="term" value="F:transmembrane transporter activity"/>
    <property type="evidence" value="ECO:0007669"/>
    <property type="project" value="InterPro"/>
</dbReference>
<feature type="domain" description="Major facilitator superfamily (MFS) profile" evidence="8">
    <location>
        <begin position="8"/>
        <end position="374"/>
    </location>
</feature>
<dbReference type="InterPro" id="IPR020846">
    <property type="entry name" value="MFS_dom"/>
</dbReference>
<evidence type="ECO:0000259" key="8">
    <source>
        <dbReference type="PROSITE" id="PS50850"/>
    </source>
</evidence>
<dbReference type="PROSITE" id="PS00216">
    <property type="entry name" value="SUGAR_TRANSPORT_1"/>
    <property type="match status" value="1"/>
</dbReference>
<feature type="transmembrane region" description="Helical" evidence="7">
    <location>
        <begin position="73"/>
        <end position="89"/>
    </location>
</feature>
<protein>
    <submittedName>
        <fullName evidence="9">MFS transporter</fullName>
    </submittedName>
</protein>
<feature type="transmembrane region" description="Helical" evidence="7">
    <location>
        <begin position="160"/>
        <end position="180"/>
    </location>
</feature>
<dbReference type="PROSITE" id="PS50850">
    <property type="entry name" value="MFS"/>
    <property type="match status" value="1"/>
</dbReference>
<comment type="caution">
    <text evidence="9">The sequence shown here is derived from an EMBL/GenBank/DDBJ whole genome shotgun (WGS) entry which is preliminary data.</text>
</comment>
<dbReference type="InterPro" id="IPR011701">
    <property type="entry name" value="MFS"/>
</dbReference>
<feature type="transmembrane region" description="Helical" evidence="7">
    <location>
        <begin position="132"/>
        <end position="154"/>
    </location>
</feature>
<feature type="transmembrane region" description="Helical" evidence="7">
    <location>
        <begin position="200"/>
        <end position="224"/>
    </location>
</feature>
<dbReference type="PANTHER" id="PTHR23531">
    <property type="entry name" value="QUINOLENE RESISTANCE PROTEIN NORA"/>
    <property type="match status" value="1"/>
</dbReference>
<gene>
    <name evidence="9" type="ORF">EYB31_32595</name>
</gene>
<accession>A0A4Q9DGE1</accession>
<dbReference type="InterPro" id="IPR005829">
    <property type="entry name" value="Sugar_transporter_CS"/>
</dbReference>
<comment type="similarity">
    <text evidence="2">Belongs to the major facilitator superfamily. TCR/Tet family.</text>
</comment>
<dbReference type="EMBL" id="SIRE01000030">
    <property type="protein sequence ID" value="TBL70762.1"/>
    <property type="molecule type" value="Genomic_DNA"/>
</dbReference>
<keyword evidence="3" id="KW-0813">Transport</keyword>
<feature type="transmembrane region" description="Helical" evidence="7">
    <location>
        <begin position="7"/>
        <end position="27"/>
    </location>
</feature>
<evidence type="ECO:0000313" key="9">
    <source>
        <dbReference type="EMBL" id="TBL70762.1"/>
    </source>
</evidence>
<evidence type="ECO:0000256" key="7">
    <source>
        <dbReference type="SAM" id="Phobius"/>
    </source>
</evidence>
<evidence type="ECO:0000256" key="5">
    <source>
        <dbReference type="ARBA" id="ARBA00022989"/>
    </source>
</evidence>
<dbReference type="GO" id="GO:0005886">
    <property type="term" value="C:plasma membrane"/>
    <property type="evidence" value="ECO:0007669"/>
    <property type="project" value="UniProtKB-SubCell"/>
</dbReference>
<dbReference type="SUPFAM" id="SSF103473">
    <property type="entry name" value="MFS general substrate transporter"/>
    <property type="match status" value="1"/>
</dbReference>
<evidence type="ECO:0000256" key="6">
    <source>
        <dbReference type="ARBA" id="ARBA00023136"/>
    </source>
</evidence>
<evidence type="ECO:0000313" key="10">
    <source>
        <dbReference type="Proteomes" id="UP000293142"/>
    </source>
</evidence>
<dbReference type="PANTHER" id="PTHR23531:SF2">
    <property type="entry name" value="PERMEASE"/>
    <property type="match status" value="1"/>
</dbReference>
<dbReference type="InterPro" id="IPR052714">
    <property type="entry name" value="MFS_Exporter"/>
</dbReference>
<feature type="transmembrane region" description="Helical" evidence="7">
    <location>
        <begin position="261"/>
        <end position="280"/>
    </location>
</feature>
<dbReference type="OrthoDB" id="9814001at2"/>
<comment type="subcellular location">
    <subcellularLocation>
        <location evidence="1">Cell membrane</location>
        <topology evidence="1">Multi-pass membrane protein</topology>
    </subcellularLocation>
</comment>
<proteinExistence type="inferred from homology"/>
<dbReference type="Pfam" id="PF07690">
    <property type="entry name" value="MFS_1"/>
    <property type="match status" value="1"/>
</dbReference>
<feature type="transmembrane region" description="Helical" evidence="7">
    <location>
        <begin position="286"/>
        <end position="309"/>
    </location>
</feature>
<keyword evidence="4 7" id="KW-0812">Transmembrane</keyword>
<feature type="transmembrane region" description="Helical" evidence="7">
    <location>
        <begin position="321"/>
        <end position="342"/>
    </location>
</feature>
<dbReference type="RefSeq" id="WP_131017700.1">
    <property type="nucleotide sequence ID" value="NZ_SIRE01000030.1"/>
</dbReference>
<dbReference type="AlphaFoldDB" id="A0A4Q9DGE1"/>
<reference evidence="9 10" key="1">
    <citation type="submission" date="2019-02" db="EMBL/GenBank/DDBJ databases">
        <title>Paenibacillus sp. nov., isolated from surface-sterilized tissue of Thalictrum simplex L.</title>
        <authorList>
            <person name="Tuo L."/>
        </authorList>
    </citation>
    <scope>NUCLEOTIDE SEQUENCE [LARGE SCALE GENOMIC DNA]</scope>
    <source>
        <strain evidence="9 10">N2SHLJ1</strain>
    </source>
</reference>